<sequence>MLNESPQNFYTFLLGLVFGVRIREGLQLKIRNLNVQEKDEQKYYYFYLDENDNDTRLKTSNSHRNLPVPNVLIRLVIETV</sequence>
<dbReference type="EMBL" id="PTIW01000026">
    <property type="protein sequence ID" value="PPK60238.1"/>
    <property type="molecule type" value="Genomic_DNA"/>
</dbReference>
<protein>
    <recommendedName>
        <fullName evidence="3">Tyr recombinase domain-containing protein</fullName>
    </recommendedName>
</protein>
<evidence type="ECO:0000313" key="2">
    <source>
        <dbReference type="Proteomes" id="UP000239861"/>
    </source>
</evidence>
<comment type="caution">
    <text evidence="1">The sequence shown here is derived from an EMBL/GenBank/DDBJ whole genome shotgun (WGS) entry which is preliminary data.</text>
</comment>
<dbReference type="Proteomes" id="UP000239861">
    <property type="component" value="Unassembled WGS sequence"/>
</dbReference>
<dbReference type="RefSeq" id="WP_104412569.1">
    <property type="nucleotide sequence ID" value="NZ_PTIW01000026.1"/>
</dbReference>
<accession>A0AB36ZTY4</accession>
<reference evidence="1 2" key="1">
    <citation type="submission" date="2018-02" db="EMBL/GenBank/DDBJ databases">
        <title>Subsurface microbial communities from deep shales in Ohio and West Virginia, USA.</title>
        <authorList>
            <person name="Wrighton K."/>
        </authorList>
    </citation>
    <scope>NUCLEOTIDE SEQUENCE [LARGE SCALE GENOMIC DNA]</scope>
    <source>
        <strain evidence="1 2">MARC-MIP3H16</strain>
    </source>
</reference>
<organism evidence="1 2">
    <name type="scientific">Malaciobacter marinus</name>
    <dbReference type="NCBI Taxonomy" id="505249"/>
    <lineage>
        <taxon>Bacteria</taxon>
        <taxon>Pseudomonadati</taxon>
        <taxon>Campylobacterota</taxon>
        <taxon>Epsilonproteobacteria</taxon>
        <taxon>Campylobacterales</taxon>
        <taxon>Arcobacteraceae</taxon>
        <taxon>Malaciobacter</taxon>
    </lineage>
</organism>
<proteinExistence type="predicted"/>
<evidence type="ECO:0008006" key="3">
    <source>
        <dbReference type="Google" id="ProtNLM"/>
    </source>
</evidence>
<evidence type="ECO:0000313" key="1">
    <source>
        <dbReference type="EMBL" id="PPK60238.1"/>
    </source>
</evidence>
<dbReference type="AlphaFoldDB" id="A0AB36ZTY4"/>
<gene>
    <name evidence="1" type="ORF">B0F89_12624</name>
</gene>
<name>A0AB36ZTY4_9BACT</name>